<proteinExistence type="predicted"/>
<evidence type="ECO:0000313" key="7">
    <source>
        <dbReference type="EMBL" id="PKV80230.1"/>
    </source>
</evidence>
<dbReference type="InterPro" id="IPR025971">
    <property type="entry name" value="LppP/LprE"/>
</dbReference>
<dbReference type="PROSITE" id="PS51257">
    <property type="entry name" value="PROKAR_LIPOPROTEIN"/>
    <property type="match status" value="1"/>
</dbReference>
<dbReference type="OrthoDB" id="4427395at2"/>
<evidence type="ECO:0000313" key="8">
    <source>
        <dbReference type="Proteomes" id="UP000233766"/>
    </source>
</evidence>
<evidence type="ECO:0000256" key="4">
    <source>
        <dbReference type="ARBA" id="ARBA00023139"/>
    </source>
</evidence>
<feature type="compositionally biased region" description="Low complexity" evidence="6">
    <location>
        <begin position="25"/>
        <end position="69"/>
    </location>
</feature>
<evidence type="ECO:0000256" key="5">
    <source>
        <dbReference type="ARBA" id="ARBA00023288"/>
    </source>
</evidence>
<feature type="region of interest" description="Disordered" evidence="6">
    <location>
        <begin position="22"/>
        <end position="108"/>
    </location>
</feature>
<keyword evidence="3" id="KW-0472">Membrane</keyword>
<dbReference type="Proteomes" id="UP000233766">
    <property type="component" value="Unassembled WGS sequence"/>
</dbReference>
<accession>A0A2N3VF27</accession>
<comment type="caution">
    <text evidence="7">The sequence shown here is derived from an EMBL/GenBank/DDBJ whole genome shotgun (WGS) entry which is preliminary data.</text>
</comment>
<protein>
    <submittedName>
        <fullName evidence="7">LppP/LprE lipoprotein</fullName>
    </submittedName>
</protein>
<organism evidence="7 8">
    <name type="scientific">Nocardia fluminea</name>
    <dbReference type="NCBI Taxonomy" id="134984"/>
    <lineage>
        <taxon>Bacteria</taxon>
        <taxon>Bacillati</taxon>
        <taxon>Actinomycetota</taxon>
        <taxon>Actinomycetes</taxon>
        <taxon>Mycobacteriales</taxon>
        <taxon>Nocardiaceae</taxon>
        <taxon>Nocardia</taxon>
    </lineage>
</organism>
<dbReference type="EMBL" id="PJMW01000002">
    <property type="protein sequence ID" value="PKV80230.1"/>
    <property type="molecule type" value="Genomic_DNA"/>
</dbReference>
<dbReference type="RefSeq" id="WP_101466212.1">
    <property type="nucleotide sequence ID" value="NZ_PJMW01000002.1"/>
</dbReference>
<keyword evidence="8" id="KW-1185">Reference proteome</keyword>
<keyword evidence="5 7" id="KW-0449">Lipoprotein</keyword>
<evidence type="ECO:0000256" key="1">
    <source>
        <dbReference type="ARBA" id="ARBA00022475"/>
    </source>
</evidence>
<evidence type="ECO:0000256" key="6">
    <source>
        <dbReference type="SAM" id="MobiDB-lite"/>
    </source>
</evidence>
<gene>
    <name evidence="7" type="ORF">ATK86_4652</name>
</gene>
<evidence type="ECO:0000256" key="2">
    <source>
        <dbReference type="ARBA" id="ARBA00022729"/>
    </source>
</evidence>
<dbReference type="Pfam" id="PF14041">
    <property type="entry name" value="Lipoprotein_21"/>
    <property type="match status" value="1"/>
</dbReference>
<evidence type="ECO:0000256" key="3">
    <source>
        <dbReference type="ARBA" id="ARBA00023136"/>
    </source>
</evidence>
<keyword evidence="1" id="KW-1003">Cell membrane</keyword>
<reference evidence="7 8" key="1">
    <citation type="submission" date="2017-12" db="EMBL/GenBank/DDBJ databases">
        <title>Sequencing the genomes of 1000 Actinobacteria strains.</title>
        <authorList>
            <person name="Klenk H.-P."/>
        </authorList>
    </citation>
    <scope>NUCLEOTIDE SEQUENCE [LARGE SCALE GENOMIC DNA]</scope>
    <source>
        <strain evidence="7 8">DSM 44489</strain>
    </source>
</reference>
<keyword evidence="2" id="KW-0732">Signal</keyword>
<keyword evidence="4" id="KW-0564">Palmitate</keyword>
<dbReference type="AlphaFoldDB" id="A0A2N3VF27"/>
<name>A0A2N3VF27_9NOCA</name>
<sequence>MKNAVRLGALIAVAAALVTGCTDESGSGTTTPTSRATAASSTSRAPAPGTPASESAAPEETAAPRPGATVAPEPETPPLTQAPTVVPAPGTTSPAPADNISGPGRCIDPASTGVQNALASLQGSWVAGQASSDQPGSCGQLLYVRAIGGNSAGAPIHILFFRDGKYLGTGTSEPYAFTTVVGSSNNAVTVDYRWLAGDEPFAAPQGGPATITYSWNGSKVVMGGTLPTEVTQPHR</sequence>